<reference evidence="10 11" key="1">
    <citation type="submission" date="2018-11" db="EMBL/GenBank/DDBJ databases">
        <title>Genome sequencing of Lautropia sp. KCOM 2505 (= ChDC F240).</title>
        <authorList>
            <person name="Kook J.-K."/>
            <person name="Park S.-N."/>
            <person name="Lim Y.K."/>
        </authorList>
    </citation>
    <scope>NUCLEOTIDE SEQUENCE [LARGE SCALE GENOMIC DNA]</scope>
    <source>
        <strain evidence="10 11">KCOM 2505</strain>
    </source>
</reference>
<evidence type="ECO:0000313" key="11">
    <source>
        <dbReference type="Proteomes" id="UP000270261"/>
    </source>
</evidence>
<dbReference type="InterPro" id="IPR036909">
    <property type="entry name" value="Cyt_c-like_dom_sf"/>
</dbReference>
<protein>
    <submittedName>
        <fullName evidence="10">Cytochrome c5 family protein</fullName>
    </submittedName>
</protein>
<evidence type="ECO:0000256" key="3">
    <source>
        <dbReference type="ARBA" id="ARBA00022723"/>
    </source>
</evidence>
<proteinExistence type="predicted"/>
<dbReference type="AlphaFoldDB" id="A0A426FLT3"/>
<evidence type="ECO:0000256" key="2">
    <source>
        <dbReference type="ARBA" id="ARBA00022617"/>
    </source>
</evidence>
<dbReference type="GO" id="GO:0009055">
    <property type="term" value="F:electron transfer activity"/>
    <property type="evidence" value="ECO:0007669"/>
    <property type="project" value="InterPro"/>
</dbReference>
<evidence type="ECO:0000256" key="4">
    <source>
        <dbReference type="ARBA" id="ARBA00022982"/>
    </source>
</evidence>
<evidence type="ECO:0000313" key="10">
    <source>
        <dbReference type="EMBL" id="RRN43700.1"/>
    </source>
</evidence>
<evidence type="ECO:0000256" key="7">
    <source>
        <dbReference type="SAM" id="MobiDB-lite"/>
    </source>
</evidence>
<keyword evidence="4" id="KW-0249">Electron transport</keyword>
<dbReference type="Gene3D" id="1.10.760.10">
    <property type="entry name" value="Cytochrome c-like domain"/>
    <property type="match status" value="1"/>
</dbReference>
<dbReference type="PANTHER" id="PTHR40942:SF4">
    <property type="entry name" value="CYTOCHROME C5"/>
    <property type="match status" value="1"/>
</dbReference>
<evidence type="ECO:0000256" key="5">
    <source>
        <dbReference type="ARBA" id="ARBA00023004"/>
    </source>
</evidence>
<dbReference type="GO" id="GO:0005506">
    <property type="term" value="F:iron ion binding"/>
    <property type="evidence" value="ECO:0007669"/>
    <property type="project" value="InterPro"/>
</dbReference>
<dbReference type="PANTHER" id="PTHR40942">
    <property type="match status" value="1"/>
</dbReference>
<keyword evidence="3 6" id="KW-0479">Metal-binding</keyword>
<keyword evidence="5 6" id="KW-0408">Iron</keyword>
<feature type="transmembrane region" description="Helical" evidence="8">
    <location>
        <begin position="102"/>
        <end position="124"/>
    </location>
</feature>
<dbReference type="GO" id="GO:0020037">
    <property type="term" value="F:heme binding"/>
    <property type="evidence" value="ECO:0007669"/>
    <property type="project" value="InterPro"/>
</dbReference>
<evidence type="ECO:0000259" key="9">
    <source>
        <dbReference type="PROSITE" id="PS51007"/>
    </source>
</evidence>
<dbReference type="InterPro" id="IPR002323">
    <property type="entry name" value="Cyt_CIE"/>
</dbReference>
<evidence type="ECO:0000256" key="1">
    <source>
        <dbReference type="ARBA" id="ARBA00022448"/>
    </source>
</evidence>
<feature type="domain" description="Cytochrome c" evidence="9">
    <location>
        <begin position="157"/>
        <end position="236"/>
    </location>
</feature>
<dbReference type="InterPro" id="IPR009056">
    <property type="entry name" value="Cyt_c-like_dom"/>
</dbReference>
<evidence type="ECO:0000256" key="6">
    <source>
        <dbReference type="PROSITE-ProRule" id="PRU00433"/>
    </source>
</evidence>
<dbReference type="Pfam" id="PF13442">
    <property type="entry name" value="Cytochrome_CBB3"/>
    <property type="match status" value="1"/>
</dbReference>
<sequence length="254" mass="26404">MNHPAARALPGLILIKMGMGALLYKRASTRYAGRDAPVPFWHGGMLVSAPGACFVPLGTNEPMTRSRSSHQEHTRGASMANTNPGAGSGRPAGIFKSTTQMVVVVTAALVLPVVIIAMVVGASGSKPRPEDEMSPEAIEARIRPVAGFELKEKKGGGPARAGEVVFKEVCSACHNTGVSGAPKFGDKDAWEARIDKGADALLESALKGKGAMPAQGGGEYTDQEIANAMTYMAKAGGATFEAPKVEGEKKEGEE</sequence>
<dbReference type="PROSITE" id="PS51007">
    <property type="entry name" value="CYTC"/>
    <property type="match status" value="1"/>
</dbReference>
<gene>
    <name evidence="10" type="ORF">EHV23_09750</name>
</gene>
<keyword evidence="8" id="KW-0812">Transmembrane</keyword>
<comment type="caution">
    <text evidence="10">The sequence shown here is derived from an EMBL/GenBank/DDBJ whole genome shotgun (WGS) entry which is preliminary data.</text>
</comment>
<feature type="transmembrane region" description="Helical" evidence="8">
    <location>
        <begin position="6"/>
        <end position="24"/>
    </location>
</feature>
<keyword evidence="8" id="KW-0472">Membrane</keyword>
<dbReference type="PRINTS" id="PR00607">
    <property type="entry name" value="CYTCHROMECIE"/>
</dbReference>
<dbReference type="SUPFAM" id="SSF46626">
    <property type="entry name" value="Cytochrome c"/>
    <property type="match status" value="1"/>
</dbReference>
<keyword evidence="2 6" id="KW-0349">Heme</keyword>
<accession>A0A426FLT3</accession>
<keyword evidence="8" id="KW-1133">Transmembrane helix</keyword>
<organism evidence="10 11">
    <name type="scientific">Lautropia dentalis</name>
    <dbReference type="NCBI Taxonomy" id="2490857"/>
    <lineage>
        <taxon>Bacteria</taxon>
        <taxon>Pseudomonadati</taxon>
        <taxon>Pseudomonadota</taxon>
        <taxon>Betaproteobacteria</taxon>
        <taxon>Burkholderiales</taxon>
        <taxon>Burkholderiaceae</taxon>
        <taxon>Lautropia</taxon>
    </lineage>
</organism>
<name>A0A426FLT3_9BURK</name>
<feature type="region of interest" description="Disordered" evidence="7">
    <location>
        <begin position="61"/>
        <end position="92"/>
    </location>
</feature>
<dbReference type="Proteomes" id="UP000270261">
    <property type="component" value="Unassembled WGS sequence"/>
</dbReference>
<keyword evidence="1" id="KW-0813">Transport</keyword>
<keyword evidence="11" id="KW-1185">Reference proteome</keyword>
<evidence type="ECO:0000256" key="8">
    <source>
        <dbReference type="SAM" id="Phobius"/>
    </source>
</evidence>
<dbReference type="EMBL" id="RRUE01000002">
    <property type="protein sequence ID" value="RRN43700.1"/>
    <property type="molecule type" value="Genomic_DNA"/>
</dbReference>